<dbReference type="EMBL" id="JAKWFO010000002">
    <property type="protein sequence ID" value="KAI9639035.1"/>
    <property type="molecule type" value="Genomic_DNA"/>
</dbReference>
<feature type="non-terminal residue" evidence="4">
    <location>
        <position position="423"/>
    </location>
</feature>
<name>A0AA38HER8_9TREE</name>
<dbReference type="InterPro" id="IPR022812">
    <property type="entry name" value="Dynamin"/>
</dbReference>
<dbReference type="Proteomes" id="UP001164286">
    <property type="component" value="Unassembled WGS sequence"/>
</dbReference>
<dbReference type="InterPro" id="IPR030381">
    <property type="entry name" value="G_DYNAMIN_dom"/>
</dbReference>
<dbReference type="GO" id="GO:0005874">
    <property type="term" value="C:microtubule"/>
    <property type="evidence" value="ECO:0007669"/>
    <property type="project" value="TreeGrafter"/>
</dbReference>
<dbReference type="RefSeq" id="XP_052948812.1">
    <property type="nucleotide sequence ID" value="XM_053093674.1"/>
</dbReference>
<dbReference type="InterPro" id="IPR027417">
    <property type="entry name" value="P-loop_NTPase"/>
</dbReference>
<dbReference type="GO" id="GO:0003924">
    <property type="term" value="F:GTPase activity"/>
    <property type="evidence" value="ECO:0007669"/>
    <property type="project" value="InterPro"/>
</dbReference>
<keyword evidence="5" id="KW-1185">Reference proteome</keyword>
<feature type="domain" description="Dynamin-type G" evidence="3">
    <location>
        <begin position="29"/>
        <end position="345"/>
    </location>
</feature>
<organism evidence="4 5">
    <name type="scientific">Dioszegia hungarica</name>
    <dbReference type="NCBI Taxonomy" id="4972"/>
    <lineage>
        <taxon>Eukaryota</taxon>
        <taxon>Fungi</taxon>
        <taxon>Dikarya</taxon>
        <taxon>Basidiomycota</taxon>
        <taxon>Agaricomycotina</taxon>
        <taxon>Tremellomycetes</taxon>
        <taxon>Tremellales</taxon>
        <taxon>Bulleribasidiaceae</taxon>
        <taxon>Dioszegia</taxon>
    </lineage>
</organism>
<dbReference type="Pfam" id="PF00350">
    <property type="entry name" value="Dynamin_N"/>
    <property type="match status" value="1"/>
</dbReference>
<dbReference type="PROSITE" id="PS51718">
    <property type="entry name" value="G_DYNAMIN_2"/>
    <property type="match status" value="1"/>
</dbReference>
<dbReference type="InterPro" id="IPR045063">
    <property type="entry name" value="Dynamin_N"/>
</dbReference>
<protein>
    <submittedName>
        <fullName evidence="4">P-loop containing nucleoside triphosphate hydrolase protein</fullName>
    </submittedName>
</protein>
<proteinExistence type="predicted"/>
<sequence length="423" mass="46712">NIFDTAYARDKRALMAAINNVRSTGAAVDIDLPTIVVVGSQSSGKTSILEAISGVNLPRAVGTTTRTPTEVRSRQDVDVPWNAVVKIRHEGDSSFHNSLGPRPRSVSARIHDPNLVQIAVRRAQLAILNPSILLYRFLEYDIPAEPETNPLGSTRKLAFSNDVIVLEITGPQVTDLTLVDLPGLIQNVGEGEDKNNIQLVEDMVKSYISKDCLILLVITMKVDDIHNQKAVLLAREADPEGRRTAGVLSKADSLRDKSERDQWLKVVKGQREHLHYGYYVTRQPDADALAEGISFAKARADEEAFFATQSPWSSLDIQYQKRLGTKNLAEFLSDQLSKLISRRLPDVEDKIAHRRRQLQTELKSLGSEPSNNPLTTIDSLVTSFAAEIAKDVKGEAKHEAFLQALNAAAADYKTAIKKTCPNF</sequence>
<dbReference type="CDD" id="cd08771">
    <property type="entry name" value="DLP_1"/>
    <property type="match status" value="1"/>
</dbReference>
<dbReference type="GO" id="GO:0005525">
    <property type="term" value="F:GTP binding"/>
    <property type="evidence" value="ECO:0007669"/>
    <property type="project" value="InterPro"/>
</dbReference>
<evidence type="ECO:0000256" key="2">
    <source>
        <dbReference type="ARBA" id="ARBA00023134"/>
    </source>
</evidence>
<comment type="caution">
    <text evidence="4">The sequence shown here is derived from an EMBL/GenBank/DDBJ whole genome shotgun (WGS) entry which is preliminary data.</text>
</comment>
<dbReference type="GO" id="GO:0005737">
    <property type="term" value="C:cytoplasm"/>
    <property type="evidence" value="ECO:0007669"/>
    <property type="project" value="TreeGrafter"/>
</dbReference>
<keyword evidence="2" id="KW-0342">GTP-binding</keyword>
<gene>
    <name evidence="4" type="ORF">MKK02DRAFT_5597</name>
</gene>
<evidence type="ECO:0000313" key="5">
    <source>
        <dbReference type="Proteomes" id="UP001164286"/>
    </source>
</evidence>
<dbReference type="GO" id="GO:0016020">
    <property type="term" value="C:membrane"/>
    <property type="evidence" value="ECO:0007669"/>
    <property type="project" value="TreeGrafter"/>
</dbReference>
<dbReference type="PANTHER" id="PTHR11566">
    <property type="entry name" value="DYNAMIN"/>
    <property type="match status" value="1"/>
</dbReference>
<reference evidence="4" key="1">
    <citation type="journal article" date="2022" name="G3 (Bethesda)">
        <title>High quality genome of the basidiomycete yeast Dioszegia hungarica PDD-24b-2 isolated from cloud water.</title>
        <authorList>
            <person name="Jarrige D."/>
            <person name="Haridas S."/>
            <person name="Bleykasten-Grosshans C."/>
            <person name="Joly M."/>
            <person name="Nadalig T."/>
            <person name="Sancelme M."/>
            <person name="Vuilleumier S."/>
            <person name="Grigoriev I.V."/>
            <person name="Amato P."/>
            <person name="Bringel F."/>
        </authorList>
    </citation>
    <scope>NUCLEOTIDE SEQUENCE</scope>
    <source>
        <strain evidence="4">PDD-24b-2</strain>
    </source>
</reference>
<dbReference type="SUPFAM" id="SSF52540">
    <property type="entry name" value="P-loop containing nucleoside triphosphate hydrolases"/>
    <property type="match status" value="1"/>
</dbReference>
<dbReference type="InterPro" id="IPR001401">
    <property type="entry name" value="Dynamin_GTPase"/>
</dbReference>
<dbReference type="AlphaFoldDB" id="A0AA38HER8"/>
<dbReference type="GO" id="GO:0008017">
    <property type="term" value="F:microtubule binding"/>
    <property type="evidence" value="ECO:0007669"/>
    <property type="project" value="TreeGrafter"/>
</dbReference>
<dbReference type="Pfam" id="PF01031">
    <property type="entry name" value="Dynamin_M"/>
    <property type="match status" value="1"/>
</dbReference>
<dbReference type="InterPro" id="IPR000375">
    <property type="entry name" value="Dynamin_stalk"/>
</dbReference>
<keyword evidence="1" id="KW-0547">Nucleotide-binding</keyword>
<dbReference type="GeneID" id="77732879"/>
<evidence type="ECO:0000313" key="4">
    <source>
        <dbReference type="EMBL" id="KAI9639035.1"/>
    </source>
</evidence>
<accession>A0AA38HER8</accession>
<evidence type="ECO:0000256" key="1">
    <source>
        <dbReference type="ARBA" id="ARBA00022741"/>
    </source>
</evidence>
<feature type="non-terminal residue" evidence="4">
    <location>
        <position position="1"/>
    </location>
</feature>
<dbReference type="Gene3D" id="3.40.50.300">
    <property type="entry name" value="P-loop containing nucleotide triphosphate hydrolases"/>
    <property type="match status" value="1"/>
</dbReference>
<dbReference type="SMART" id="SM00053">
    <property type="entry name" value="DYNc"/>
    <property type="match status" value="1"/>
</dbReference>
<evidence type="ECO:0000259" key="3">
    <source>
        <dbReference type="PROSITE" id="PS51718"/>
    </source>
</evidence>
<dbReference type="PRINTS" id="PR00195">
    <property type="entry name" value="DYNAMIN"/>
</dbReference>
<keyword evidence="4" id="KW-0378">Hydrolase</keyword>